<feature type="region of interest" description="Disordered" evidence="3">
    <location>
        <begin position="139"/>
        <end position="188"/>
    </location>
</feature>
<keyword evidence="1" id="KW-0539">Nucleus</keyword>
<dbReference type="Proteomes" id="UP000070700">
    <property type="component" value="Unassembled WGS sequence"/>
</dbReference>
<evidence type="ECO:0000259" key="4">
    <source>
        <dbReference type="PROSITE" id="PS50048"/>
    </source>
</evidence>
<dbReference type="PROSITE" id="PS50048">
    <property type="entry name" value="ZN2_CY6_FUNGAL_2"/>
    <property type="match status" value="1"/>
</dbReference>
<dbReference type="Gene3D" id="4.10.240.10">
    <property type="entry name" value="Zn(2)-C6 fungal-type DNA-binding domain"/>
    <property type="match status" value="1"/>
</dbReference>
<keyword evidence="2" id="KW-0862">Zinc</keyword>
<evidence type="ECO:0000313" key="7">
    <source>
        <dbReference type="Proteomes" id="UP000070700"/>
    </source>
</evidence>
<dbReference type="InterPro" id="IPR013087">
    <property type="entry name" value="Znf_C2H2_type"/>
</dbReference>
<gene>
    <name evidence="6" type="ORF">LY89DRAFT_270009</name>
</gene>
<feature type="region of interest" description="Disordered" evidence="3">
    <location>
        <begin position="91"/>
        <end position="118"/>
    </location>
</feature>
<feature type="compositionally biased region" description="Polar residues" evidence="3">
    <location>
        <begin position="96"/>
        <end position="110"/>
    </location>
</feature>
<keyword evidence="2" id="KW-0863">Zinc-finger</keyword>
<dbReference type="InterPro" id="IPR036864">
    <property type="entry name" value="Zn2-C6_fun-type_DNA-bd_sf"/>
</dbReference>
<feature type="compositionally biased region" description="Basic and acidic residues" evidence="3">
    <location>
        <begin position="151"/>
        <end position="163"/>
    </location>
</feature>
<name>A0A132BCF4_MOLSC</name>
<dbReference type="GO" id="GO:0008270">
    <property type="term" value="F:zinc ion binding"/>
    <property type="evidence" value="ECO:0007669"/>
    <property type="project" value="UniProtKB-KW"/>
</dbReference>
<reference evidence="6 7" key="1">
    <citation type="submission" date="2015-10" db="EMBL/GenBank/DDBJ databases">
        <title>Full genome of DAOMC 229536 Phialocephala scopiformis, a fungal endophyte of spruce producing the potent anti-insectan compound rugulosin.</title>
        <authorList>
            <consortium name="DOE Joint Genome Institute"/>
            <person name="Walker A.K."/>
            <person name="Frasz S.L."/>
            <person name="Seifert K.A."/>
            <person name="Miller J.D."/>
            <person name="Mondo S.J."/>
            <person name="Labutti K."/>
            <person name="Lipzen A."/>
            <person name="Dockter R."/>
            <person name="Kennedy M."/>
            <person name="Grigoriev I.V."/>
            <person name="Spatafora J.W."/>
        </authorList>
    </citation>
    <scope>NUCLEOTIDE SEQUENCE [LARGE SCALE GENOMIC DNA]</scope>
    <source>
        <strain evidence="6 7">CBS 120377</strain>
    </source>
</reference>
<evidence type="ECO:0000259" key="5">
    <source>
        <dbReference type="PROSITE" id="PS50157"/>
    </source>
</evidence>
<dbReference type="GeneID" id="28816084"/>
<dbReference type="KEGG" id="psco:LY89DRAFT_270009"/>
<evidence type="ECO:0008006" key="8">
    <source>
        <dbReference type="Google" id="ProtNLM"/>
    </source>
</evidence>
<keyword evidence="7" id="KW-1185">Reference proteome</keyword>
<dbReference type="PROSITE" id="PS50157">
    <property type="entry name" value="ZINC_FINGER_C2H2_2"/>
    <property type="match status" value="1"/>
</dbReference>
<evidence type="ECO:0000256" key="1">
    <source>
        <dbReference type="ARBA" id="ARBA00023242"/>
    </source>
</evidence>
<dbReference type="RefSeq" id="XP_018064465.1">
    <property type="nucleotide sequence ID" value="XM_018206358.1"/>
</dbReference>
<dbReference type="OrthoDB" id="5423818at2759"/>
<organism evidence="6 7">
    <name type="scientific">Mollisia scopiformis</name>
    <name type="common">Conifer needle endophyte fungus</name>
    <name type="synonym">Phialocephala scopiformis</name>
    <dbReference type="NCBI Taxonomy" id="149040"/>
    <lineage>
        <taxon>Eukaryota</taxon>
        <taxon>Fungi</taxon>
        <taxon>Dikarya</taxon>
        <taxon>Ascomycota</taxon>
        <taxon>Pezizomycotina</taxon>
        <taxon>Leotiomycetes</taxon>
        <taxon>Helotiales</taxon>
        <taxon>Mollisiaceae</taxon>
        <taxon>Mollisia</taxon>
    </lineage>
</organism>
<evidence type="ECO:0000313" key="6">
    <source>
        <dbReference type="EMBL" id="KUJ10110.1"/>
    </source>
</evidence>
<dbReference type="AlphaFoldDB" id="A0A132BCF4"/>
<protein>
    <recommendedName>
        <fullName evidence="8">Zn(2)-C6 fungal-type domain-containing protein</fullName>
    </recommendedName>
</protein>
<evidence type="ECO:0000256" key="2">
    <source>
        <dbReference type="PROSITE-ProRule" id="PRU00042"/>
    </source>
</evidence>
<proteinExistence type="predicted"/>
<sequence>MPSTPEPPAPAAAASSRCRLCGKSFQNKASTGRHERYCRNRRACPPPPRRKSCLHCIRAKSRCDSCVPTCEPCQRRGKSCIYTSESLSPTAREGQSRLSATRSKPQNQAPRSLVAPRELSQGASLRSGLFITFEACPSSVAPRTSTPLSSEMREFTSTKHGEASDGASGQLGMPFTTGSSELRPSFSSHLLRPKRRKTGQMELISKLISQMLRSFPERRMNEVSCPPFIHRSAFQRSSSENPIIICQSITRQFSAREIHEDASLWDAIASEQERIYDLRGSLDRSLHLASAQAITMYLLMLATEAESVLTHHPHASVTLLFTLGRFSRYSIKYIPVL</sequence>
<feature type="domain" description="Zn(2)-C6 fungal-type" evidence="4">
    <location>
        <begin position="52"/>
        <end position="82"/>
    </location>
</feature>
<keyword evidence="2" id="KW-0479">Metal-binding</keyword>
<dbReference type="InParanoid" id="A0A132BCF4"/>
<evidence type="ECO:0000256" key="3">
    <source>
        <dbReference type="SAM" id="MobiDB-lite"/>
    </source>
</evidence>
<dbReference type="GO" id="GO:0000981">
    <property type="term" value="F:DNA-binding transcription factor activity, RNA polymerase II-specific"/>
    <property type="evidence" value="ECO:0007669"/>
    <property type="project" value="InterPro"/>
</dbReference>
<dbReference type="InterPro" id="IPR001138">
    <property type="entry name" value="Zn2Cys6_DnaBD"/>
</dbReference>
<feature type="domain" description="C2H2-type" evidence="5">
    <location>
        <begin position="16"/>
        <end position="43"/>
    </location>
</feature>
<accession>A0A132BCF4</accession>
<dbReference type="EMBL" id="KQ947430">
    <property type="protein sequence ID" value="KUJ10110.1"/>
    <property type="molecule type" value="Genomic_DNA"/>
</dbReference>
<dbReference type="SUPFAM" id="SSF57701">
    <property type="entry name" value="Zn2/Cys6 DNA-binding domain"/>
    <property type="match status" value="1"/>
</dbReference>
<feature type="compositionally biased region" description="Polar residues" evidence="3">
    <location>
        <begin position="176"/>
        <end position="188"/>
    </location>
</feature>
<dbReference type="CDD" id="cd00067">
    <property type="entry name" value="GAL4"/>
    <property type="match status" value="1"/>
</dbReference>